<organism evidence="1">
    <name type="scientific">uncultured Mycobacteriales bacterium</name>
    <dbReference type="NCBI Taxonomy" id="581187"/>
    <lineage>
        <taxon>Bacteria</taxon>
        <taxon>Bacillati</taxon>
        <taxon>Actinomycetota</taxon>
        <taxon>Actinomycetes</taxon>
        <taxon>Mycobacteriales</taxon>
        <taxon>environmental samples</taxon>
    </lineage>
</organism>
<dbReference type="AlphaFoldDB" id="A0A6J4JU52"/>
<accession>A0A6J4JU52</accession>
<protein>
    <recommendedName>
        <fullName evidence="2">Secreted protein/lipoprotein</fullName>
    </recommendedName>
</protein>
<feature type="non-terminal residue" evidence="1">
    <location>
        <position position="1"/>
    </location>
</feature>
<gene>
    <name evidence="1" type="ORF">AVDCRST_MAG41-4100</name>
</gene>
<proteinExistence type="predicted"/>
<dbReference type="EMBL" id="CADCTP010000390">
    <property type="protein sequence ID" value="CAA9287355.1"/>
    <property type="molecule type" value="Genomic_DNA"/>
</dbReference>
<sequence>AVLLAGCVGQAGPTGPPAGSAPAATTAAAPAAATGPDLVTAAYLRYWDAVRAAHRAGDPAAGGLAAVAADPELGRVRATVARNRAQQLSVRGEVRHEPAPPVVSGGTATIEDCYDITGWNPVDLRTGDPVGTVEAGGTGRYRVRWALRGSGESWKVVDQEALGGC</sequence>
<name>A0A6J4JU52_9ACTN</name>
<reference evidence="1" key="1">
    <citation type="submission" date="2020-02" db="EMBL/GenBank/DDBJ databases">
        <authorList>
            <person name="Meier V. D."/>
        </authorList>
    </citation>
    <scope>NUCLEOTIDE SEQUENCE</scope>
    <source>
        <strain evidence="1">AVDCRST_MAG41</strain>
    </source>
</reference>
<evidence type="ECO:0000313" key="1">
    <source>
        <dbReference type="EMBL" id="CAA9287355.1"/>
    </source>
</evidence>
<evidence type="ECO:0008006" key="2">
    <source>
        <dbReference type="Google" id="ProtNLM"/>
    </source>
</evidence>